<reference evidence="2" key="1">
    <citation type="submission" date="2018-03" db="EMBL/GenBank/DDBJ databases">
        <authorList>
            <person name="Blom J."/>
        </authorList>
    </citation>
    <scope>NUCLEOTIDE SEQUENCE [LARGE SCALE GENOMIC DNA]</scope>
    <source>
        <strain evidence="2">KPC-SM-21</strain>
    </source>
</reference>
<accession>A0A2U3MUQ4</accession>
<organism evidence="1 2">
    <name type="scientific">Acinetobacter stercoris</name>
    <dbReference type="NCBI Taxonomy" id="2126983"/>
    <lineage>
        <taxon>Bacteria</taxon>
        <taxon>Pseudomonadati</taxon>
        <taxon>Pseudomonadota</taxon>
        <taxon>Gammaproteobacteria</taxon>
        <taxon>Moraxellales</taxon>
        <taxon>Moraxellaceae</taxon>
        <taxon>Acinetobacter</taxon>
    </lineage>
</organism>
<protein>
    <recommendedName>
        <fullName evidence="3">Phage capsid protein</fullName>
    </recommendedName>
</protein>
<keyword evidence="2" id="KW-1185">Reference proteome</keyword>
<dbReference type="Proteomes" id="UP000245974">
    <property type="component" value="Unassembled WGS sequence"/>
</dbReference>
<dbReference type="InterPro" id="IPR045404">
    <property type="entry name" value="Gp13-like"/>
</dbReference>
<proteinExistence type="predicted"/>
<dbReference type="InParanoid" id="A0A2U3MUQ4"/>
<dbReference type="RefSeq" id="WP_121972705.1">
    <property type="nucleotide sequence ID" value="NZ_OOGT01000008.1"/>
</dbReference>
<sequence length="322" mass="35030">MTTTVNSDMIIYNQLAQTAYLERLQDNLNVFNQASNGAIRYVNEIIQGDFNKQSFYRVGGNIEHRDVNSTAKVTNKKIGAGESVGVKVPFKYGPYASTEEAFKRRARSPEEFAEIVGYDLADALVHGRLQYSLAALKAAISSNPDMIAKGSIAKDGRKALTKGMRKFGDKFGRISLWVMNSDTYFDIVDEALTNQIYGESEIVIYGGLPGTLGKPVLVTDLIEDDDAFGLQAGAVTVTESQAPGFRAYDINDEENLAIGMRAEGAFNLDILGYSWDTSKGENPTLALLGADANWKKHATSNKMTAGTLLDLSDTTTPPPTTP</sequence>
<dbReference type="Pfam" id="PF20036">
    <property type="entry name" value="Gp13-like"/>
    <property type="match status" value="1"/>
</dbReference>
<evidence type="ECO:0008006" key="3">
    <source>
        <dbReference type="Google" id="ProtNLM"/>
    </source>
</evidence>
<evidence type="ECO:0000313" key="2">
    <source>
        <dbReference type="Proteomes" id="UP000245974"/>
    </source>
</evidence>
<dbReference type="AlphaFoldDB" id="A0A2U3MUQ4"/>
<dbReference type="OrthoDB" id="8421149at2"/>
<dbReference type="EMBL" id="OOGT01000008">
    <property type="protein sequence ID" value="SPL69156.1"/>
    <property type="molecule type" value="Genomic_DNA"/>
</dbReference>
<gene>
    <name evidence="1" type="ORF">KPC_0334</name>
</gene>
<dbReference type="SUPFAM" id="SSF56563">
    <property type="entry name" value="Major capsid protein gp5"/>
    <property type="match status" value="1"/>
</dbReference>
<evidence type="ECO:0000313" key="1">
    <source>
        <dbReference type="EMBL" id="SPL69156.1"/>
    </source>
</evidence>
<name>A0A2U3MUQ4_9GAMM</name>